<keyword evidence="3" id="KW-0238">DNA-binding</keyword>
<dbReference type="InterPro" id="IPR041468">
    <property type="entry name" value="HTH_ParB/Spo0J"/>
</dbReference>
<dbReference type="Gene3D" id="3.90.1530.30">
    <property type="match status" value="1"/>
</dbReference>
<evidence type="ECO:0000313" key="6">
    <source>
        <dbReference type="Proteomes" id="UP000178448"/>
    </source>
</evidence>
<proteinExistence type="inferred from homology"/>
<organism evidence="5 6">
    <name type="scientific">Candidatus Gottesmanbacteria bacterium RBG_16_52_11</name>
    <dbReference type="NCBI Taxonomy" id="1798374"/>
    <lineage>
        <taxon>Bacteria</taxon>
        <taxon>Candidatus Gottesmaniibacteriota</taxon>
    </lineage>
</organism>
<dbReference type="FunFam" id="3.90.1530.30:FF:000001">
    <property type="entry name" value="Chromosome partitioning protein ParB"/>
    <property type="match status" value="1"/>
</dbReference>
<dbReference type="InterPro" id="IPR050336">
    <property type="entry name" value="Chromosome_partition/occlusion"/>
</dbReference>
<dbReference type="Pfam" id="PF17762">
    <property type="entry name" value="HTH_ParB"/>
    <property type="match status" value="1"/>
</dbReference>
<dbReference type="STRING" id="1798374.A2Z33_04750"/>
<evidence type="ECO:0000256" key="2">
    <source>
        <dbReference type="ARBA" id="ARBA00022829"/>
    </source>
</evidence>
<evidence type="ECO:0000256" key="3">
    <source>
        <dbReference type="ARBA" id="ARBA00023125"/>
    </source>
</evidence>
<dbReference type="EMBL" id="MFJD01000006">
    <property type="protein sequence ID" value="OGG03768.1"/>
    <property type="molecule type" value="Genomic_DNA"/>
</dbReference>
<sequence length="272" mass="30254">MADQDQILHLDIEMVQPNPLQPRGLISPESLRDLIASIKEHGIIEPLVVAKTPAGYQIIAGERRWRASKLAGLNTVPVLVKETTSKGMLEMAIVENVQREDLNAIERAQAFQRLVEEFGLPLSEIAKRVGKSESYVSNTMRLLTLPDAIKDGIISSAITEGHARAIAGLGETKLMVEAYKTILTENASVRRAEDLARRLKAQTDRKPQMRVERIHSEELDVMAKDIATAIQGLVKITQSKVEARLVFVIRGNLETTSKTLKMLHQKITPKKD</sequence>
<evidence type="ECO:0000259" key="4">
    <source>
        <dbReference type="SMART" id="SM00470"/>
    </source>
</evidence>
<keyword evidence="2" id="KW-0159">Chromosome partition</keyword>
<dbReference type="GO" id="GO:0003677">
    <property type="term" value="F:DNA binding"/>
    <property type="evidence" value="ECO:0007669"/>
    <property type="project" value="UniProtKB-KW"/>
</dbReference>
<dbReference type="AlphaFoldDB" id="A0A1F5YU73"/>
<comment type="caution">
    <text evidence="5">The sequence shown here is derived from an EMBL/GenBank/DDBJ whole genome shotgun (WGS) entry which is preliminary data.</text>
</comment>
<dbReference type="InterPro" id="IPR004437">
    <property type="entry name" value="ParB/RepB/Spo0J"/>
</dbReference>
<dbReference type="CDD" id="cd16393">
    <property type="entry name" value="SPO0J_N"/>
    <property type="match status" value="1"/>
</dbReference>
<feature type="domain" description="ParB-like N-terminal" evidence="4">
    <location>
        <begin position="8"/>
        <end position="97"/>
    </location>
</feature>
<gene>
    <name evidence="5" type="ORF">A2Z33_04750</name>
</gene>
<dbReference type="FunFam" id="1.10.10.2830:FF:000001">
    <property type="entry name" value="Chromosome partitioning protein ParB"/>
    <property type="match status" value="1"/>
</dbReference>
<dbReference type="Pfam" id="PF02195">
    <property type="entry name" value="ParB_N"/>
    <property type="match status" value="1"/>
</dbReference>
<dbReference type="SMART" id="SM00470">
    <property type="entry name" value="ParB"/>
    <property type="match status" value="1"/>
</dbReference>
<dbReference type="Gene3D" id="1.10.10.2830">
    <property type="match status" value="1"/>
</dbReference>
<dbReference type="InterPro" id="IPR003115">
    <property type="entry name" value="ParB_N"/>
</dbReference>
<dbReference type="GO" id="GO:0007059">
    <property type="term" value="P:chromosome segregation"/>
    <property type="evidence" value="ECO:0007669"/>
    <property type="project" value="UniProtKB-KW"/>
</dbReference>
<reference evidence="5 6" key="1">
    <citation type="journal article" date="2016" name="Nat. Commun.">
        <title>Thousands of microbial genomes shed light on interconnected biogeochemical processes in an aquifer system.</title>
        <authorList>
            <person name="Anantharaman K."/>
            <person name="Brown C.T."/>
            <person name="Hug L.A."/>
            <person name="Sharon I."/>
            <person name="Castelle C.J."/>
            <person name="Probst A.J."/>
            <person name="Thomas B.C."/>
            <person name="Singh A."/>
            <person name="Wilkins M.J."/>
            <person name="Karaoz U."/>
            <person name="Brodie E.L."/>
            <person name="Williams K.H."/>
            <person name="Hubbard S.S."/>
            <person name="Banfield J.F."/>
        </authorList>
    </citation>
    <scope>NUCLEOTIDE SEQUENCE [LARGE SCALE GENOMIC DNA]</scope>
</reference>
<dbReference type="NCBIfam" id="TIGR00180">
    <property type="entry name" value="parB_part"/>
    <property type="match status" value="1"/>
</dbReference>
<evidence type="ECO:0000313" key="5">
    <source>
        <dbReference type="EMBL" id="OGG03768.1"/>
    </source>
</evidence>
<dbReference type="PANTHER" id="PTHR33375">
    <property type="entry name" value="CHROMOSOME-PARTITIONING PROTEIN PARB-RELATED"/>
    <property type="match status" value="1"/>
</dbReference>
<protein>
    <recommendedName>
        <fullName evidence="4">ParB-like N-terminal domain-containing protein</fullName>
    </recommendedName>
</protein>
<evidence type="ECO:0000256" key="1">
    <source>
        <dbReference type="ARBA" id="ARBA00006295"/>
    </source>
</evidence>
<dbReference type="GO" id="GO:0005694">
    <property type="term" value="C:chromosome"/>
    <property type="evidence" value="ECO:0007669"/>
    <property type="project" value="TreeGrafter"/>
</dbReference>
<name>A0A1F5YU73_9BACT</name>
<dbReference type="PANTHER" id="PTHR33375:SF1">
    <property type="entry name" value="CHROMOSOME-PARTITIONING PROTEIN PARB-RELATED"/>
    <property type="match status" value="1"/>
</dbReference>
<dbReference type="SUPFAM" id="SSF109709">
    <property type="entry name" value="KorB DNA-binding domain-like"/>
    <property type="match status" value="1"/>
</dbReference>
<comment type="similarity">
    <text evidence="1">Belongs to the ParB family.</text>
</comment>
<dbReference type="GO" id="GO:0045881">
    <property type="term" value="P:positive regulation of sporulation resulting in formation of a cellular spore"/>
    <property type="evidence" value="ECO:0007669"/>
    <property type="project" value="TreeGrafter"/>
</dbReference>
<accession>A0A1F5YU73</accession>
<dbReference type="SUPFAM" id="SSF110849">
    <property type="entry name" value="ParB/Sulfiredoxin"/>
    <property type="match status" value="1"/>
</dbReference>
<dbReference type="InterPro" id="IPR036086">
    <property type="entry name" value="ParB/Sulfiredoxin_sf"/>
</dbReference>
<dbReference type="Proteomes" id="UP000178448">
    <property type="component" value="Unassembled WGS sequence"/>
</dbReference>